<evidence type="ECO:0008006" key="3">
    <source>
        <dbReference type="Google" id="ProtNLM"/>
    </source>
</evidence>
<dbReference type="AlphaFoldDB" id="A0A238BN84"/>
<protein>
    <recommendedName>
        <fullName evidence="3">RBD domain-containing protein</fullName>
    </recommendedName>
</protein>
<reference evidence="1 2" key="1">
    <citation type="submission" date="2015-12" db="EMBL/GenBank/DDBJ databases">
        <title>Draft genome of the nematode, Onchocerca flexuosa.</title>
        <authorList>
            <person name="Mitreva M."/>
        </authorList>
    </citation>
    <scope>NUCLEOTIDE SEQUENCE [LARGE SCALE GENOMIC DNA]</scope>
    <source>
        <strain evidence="1">Red Deer</strain>
    </source>
</reference>
<accession>A0A238BN84</accession>
<evidence type="ECO:0000313" key="1">
    <source>
        <dbReference type="EMBL" id="OZC06008.1"/>
    </source>
</evidence>
<dbReference type="OrthoDB" id="5875717at2759"/>
<name>A0A238BN84_9BILA</name>
<evidence type="ECO:0000313" key="2">
    <source>
        <dbReference type="Proteomes" id="UP000242913"/>
    </source>
</evidence>
<proteinExistence type="predicted"/>
<keyword evidence="2" id="KW-1185">Reference proteome</keyword>
<organism evidence="1 2">
    <name type="scientific">Onchocerca flexuosa</name>
    <dbReference type="NCBI Taxonomy" id="387005"/>
    <lineage>
        <taxon>Eukaryota</taxon>
        <taxon>Metazoa</taxon>
        <taxon>Ecdysozoa</taxon>
        <taxon>Nematoda</taxon>
        <taxon>Chromadorea</taxon>
        <taxon>Rhabditida</taxon>
        <taxon>Spirurina</taxon>
        <taxon>Spiruromorpha</taxon>
        <taxon>Filarioidea</taxon>
        <taxon>Onchocercidae</taxon>
        <taxon>Onchocerca</taxon>
    </lineage>
</organism>
<gene>
    <name evidence="1" type="ORF">X798_07010</name>
</gene>
<dbReference type="EMBL" id="KZ270268">
    <property type="protein sequence ID" value="OZC06008.1"/>
    <property type="molecule type" value="Genomic_DNA"/>
</dbReference>
<dbReference type="Proteomes" id="UP000242913">
    <property type="component" value="Unassembled WGS sequence"/>
</dbReference>
<sequence length="100" mass="11780">MDLNRKDEYCNTFYVEYYDDGECRIGITEEVQSYPGQKLRDCLDRRLREHGLASSDFKFSLENSRKPLPDNYDTNLLSGRKIIAHGESESMNWNLKDCFN</sequence>